<accession>K9W3K3</accession>
<protein>
    <submittedName>
        <fullName evidence="6">Amino acid adenylation domain protein</fullName>
        <ecNumber evidence="6">5.1.1.3</ecNumber>
    </submittedName>
</protein>
<dbReference type="Gene3D" id="1.10.10.1830">
    <property type="entry name" value="Non-ribosomal peptide synthase, adenylation domain"/>
    <property type="match status" value="1"/>
</dbReference>
<dbReference type="CDD" id="cd02440">
    <property type="entry name" value="AdoMet_MTases"/>
    <property type="match status" value="1"/>
</dbReference>
<dbReference type="HOGENOM" id="CLU_000022_2_8_3"/>
<dbReference type="GO" id="GO:0009366">
    <property type="term" value="C:enterobactin synthetase complex"/>
    <property type="evidence" value="ECO:0007669"/>
    <property type="project" value="TreeGrafter"/>
</dbReference>
<evidence type="ECO:0000256" key="4">
    <source>
        <dbReference type="ARBA" id="ARBA00022737"/>
    </source>
</evidence>
<dbReference type="Gene3D" id="3.30.300.30">
    <property type="match status" value="2"/>
</dbReference>
<dbReference type="PANTHER" id="PTHR45527">
    <property type="entry name" value="NONRIBOSOMAL PEPTIDE SYNTHETASE"/>
    <property type="match status" value="1"/>
</dbReference>
<dbReference type="InterPro" id="IPR041464">
    <property type="entry name" value="TubC_N"/>
</dbReference>
<dbReference type="EMBL" id="CP003620">
    <property type="protein sequence ID" value="AFZ14010.1"/>
    <property type="molecule type" value="Genomic_DNA"/>
</dbReference>
<dbReference type="PROSITE" id="PS00012">
    <property type="entry name" value="PHOSPHOPANTETHEINE"/>
    <property type="match status" value="1"/>
</dbReference>
<dbReference type="FunFam" id="3.40.50.12780:FF:000012">
    <property type="entry name" value="Non-ribosomal peptide synthetase"/>
    <property type="match status" value="1"/>
</dbReference>
<dbReference type="PIRSF" id="PIRSF001617">
    <property type="entry name" value="Alpha-AR"/>
    <property type="match status" value="1"/>
</dbReference>
<dbReference type="Gene3D" id="2.30.38.10">
    <property type="entry name" value="Luciferase, Domain 3"/>
    <property type="match status" value="1"/>
</dbReference>
<dbReference type="Gene3D" id="3.30.559.30">
    <property type="entry name" value="Nonribosomal peptide synthetase, condensation domain"/>
    <property type="match status" value="1"/>
</dbReference>
<dbReference type="SUPFAM" id="SSF47336">
    <property type="entry name" value="ACP-like"/>
    <property type="match status" value="1"/>
</dbReference>
<dbReference type="GO" id="GO:0043041">
    <property type="term" value="P:amino acid activation for nonribosomal peptide biosynthetic process"/>
    <property type="evidence" value="ECO:0007669"/>
    <property type="project" value="TreeGrafter"/>
</dbReference>
<dbReference type="InterPro" id="IPR001242">
    <property type="entry name" value="Condensation_dom"/>
</dbReference>
<dbReference type="InterPro" id="IPR020806">
    <property type="entry name" value="PKS_PP-bd"/>
</dbReference>
<keyword evidence="7" id="KW-1185">Reference proteome</keyword>
<dbReference type="InterPro" id="IPR020845">
    <property type="entry name" value="AMP-binding_CS"/>
</dbReference>
<dbReference type="PROSITE" id="PS50075">
    <property type="entry name" value="CARRIER"/>
    <property type="match status" value="1"/>
</dbReference>
<dbReference type="OrthoDB" id="9778383at2"/>
<dbReference type="RefSeq" id="WP_015204117.1">
    <property type="nucleotide sequence ID" value="NC_019753.1"/>
</dbReference>
<dbReference type="SMART" id="SM00823">
    <property type="entry name" value="PKS_PP"/>
    <property type="match status" value="1"/>
</dbReference>
<dbReference type="CDD" id="cd19531">
    <property type="entry name" value="LCL_NRPS-like"/>
    <property type="match status" value="1"/>
</dbReference>
<dbReference type="Gene3D" id="3.40.50.1820">
    <property type="entry name" value="alpha/beta hydrolase"/>
    <property type="match status" value="1"/>
</dbReference>
<dbReference type="Pfam" id="PF00550">
    <property type="entry name" value="PP-binding"/>
    <property type="match status" value="1"/>
</dbReference>
<dbReference type="GO" id="GO:0008881">
    <property type="term" value="F:glutamate racemase activity"/>
    <property type="evidence" value="ECO:0007669"/>
    <property type="project" value="UniProtKB-EC"/>
</dbReference>
<organism evidence="6 7">
    <name type="scientific">Crinalium epipsammum PCC 9333</name>
    <dbReference type="NCBI Taxonomy" id="1173022"/>
    <lineage>
        <taxon>Bacteria</taxon>
        <taxon>Bacillati</taxon>
        <taxon>Cyanobacteriota</taxon>
        <taxon>Cyanophyceae</taxon>
        <taxon>Gomontiellales</taxon>
        <taxon>Gomontiellaceae</taxon>
        <taxon>Crinalium</taxon>
    </lineage>
</organism>
<evidence type="ECO:0000256" key="1">
    <source>
        <dbReference type="ARBA" id="ARBA00001957"/>
    </source>
</evidence>
<dbReference type="Pfam" id="PF00668">
    <property type="entry name" value="Condensation"/>
    <property type="match status" value="1"/>
</dbReference>
<dbReference type="SUPFAM" id="SSF52777">
    <property type="entry name" value="CoA-dependent acyltransferases"/>
    <property type="match status" value="2"/>
</dbReference>
<dbReference type="Gene3D" id="3.30.559.10">
    <property type="entry name" value="Chloramphenicol acetyltransferase-like domain"/>
    <property type="match status" value="1"/>
</dbReference>
<keyword evidence="3" id="KW-0597">Phosphoprotein</keyword>
<dbReference type="InterPro" id="IPR009081">
    <property type="entry name" value="PP-bd_ACP"/>
</dbReference>
<dbReference type="InterPro" id="IPR010071">
    <property type="entry name" value="AA_adenyl_dom"/>
</dbReference>
<dbReference type="FunFam" id="2.30.38.10:FF:000001">
    <property type="entry name" value="Non-ribosomal peptide synthetase PvdI"/>
    <property type="match status" value="1"/>
</dbReference>
<comment type="cofactor">
    <cofactor evidence="1">
        <name>pantetheine 4'-phosphate</name>
        <dbReference type="ChEBI" id="CHEBI:47942"/>
    </cofactor>
</comment>
<keyword evidence="6" id="KW-0413">Isomerase</keyword>
<dbReference type="GO" id="GO:0009403">
    <property type="term" value="P:toxin biosynthetic process"/>
    <property type="evidence" value="ECO:0007669"/>
    <property type="project" value="UniProtKB-ARBA"/>
</dbReference>
<keyword evidence="4" id="KW-0677">Repeat</keyword>
<dbReference type="PROSITE" id="PS00455">
    <property type="entry name" value="AMP_BINDING"/>
    <property type="match status" value="1"/>
</dbReference>
<evidence type="ECO:0000313" key="6">
    <source>
        <dbReference type="EMBL" id="AFZ14010.1"/>
    </source>
</evidence>
<keyword evidence="2" id="KW-0596">Phosphopantetheine</keyword>
<dbReference type="FunFam" id="3.40.50.980:FF:000001">
    <property type="entry name" value="Non-ribosomal peptide synthetase"/>
    <property type="match status" value="1"/>
</dbReference>
<evidence type="ECO:0000256" key="2">
    <source>
        <dbReference type="ARBA" id="ARBA00022450"/>
    </source>
</evidence>
<dbReference type="Pfam" id="PF08242">
    <property type="entry name" value="Methyltransf_12"/>
    <property type="match status" value="1"/>
</dbReference>
<dbReference type="InterPro" id="IPR006162">
    <property type="entry name" value="Ppantetheine_attach_site"/>
</dbReference>
<evidence type="ECO:0000313" key="7">
    <source>
        <dbReference type="Proteomes" id="UP000010472"/>
    </source>
</evidence>
<proteinExistence type="predicted"/>
<dbReference type="NCBIfam" id="TIGR01733">
    <property type="entry name" value="AA-adenyl-dom"/>
    <property type="match status" value="1"/>
</dbReference>
<feature type="domain" description="Carrier" evidence="5">
    <location>
        <begin position="1518"/>
        <end position="1593"/>
    </location>
</feature>
<dbReference type="CDD" id="cd05930">
    <property type="entry name" value="A_NRPS"/>
    <property type="match status" value="1"/>
</dbReference>
<gene>
    <name evidence="6" type="ORF">Cri9333_3173</name>
</gene>
<dbReference type="GO" id="GO:0047527">
    <property type="term" value="F:2,3-dihydroxybenzoate-serine ligase activity"/>
    <property type="evidence" value="ECO:0007669"/>
    <property type="project" value="TreeGrafter"/>
</dbReference>
<dbReference type="STRING" id="1173022.Cri9333_3173"/>
<dbReference type="SUPFAM" id="SSF56801">
    <property type="entry name" value="Acetyl-CoA synthetase-like"/>
    <property type="match status" value="1"/>
</dbReference>
<dbReference type="InterPro" id="IPR000873">
    <property type="entry name" value="AMP-dep_synth/lig_dom"/>
</dbReference>
<dbReference type="Proteomes" id="UP000010472">
    <property type="component" value="Chromosome"/>
</dbReference>
<dbReference type="PANTHER" id="PTHR45527:SF1">
    <property type="entry name" value="FATTY ACID SYNTHASE"/>
    <property type="match status" value="1"/>
</dbReference>
<dbReference type="Gene3D" id="3.40.50.980">
    <property type="match status" value="2"/>
</dbReference>
<dbReference type="InterPro" id="IPR013217">
    <property type="entry name" value="Methyltransf_12"/>
</dbReference>
<dbReference type="InterPro" id="IPR036736">
    <property type="entry name" value="ACP-like_sf"/>
</dbReference>
<dbReference type="KEGG" id="cep:Cri9333_3173"/>
<dbReference type="InterPro" id="IPR044894">
    <property type="entry name" value="TubC_N_sf"/>
</dbReference>
<dbReference type="InterPro" id="IPR045851">
    <property type="entry name" value="AMP-bd_C_sf"/>
</dbReference>
<dbReference type="Gene3D" id="3.40.50.150">
    <property type="entry name" value="Vaccinia Virus protein VP39"/>
    <property type="match status" value="1"/>
</dbReference>
<dbReference type="GO" id="GO:0009239">
    <property type="term" value="P:enterobactin biosynthetic process"/>
    <property type="evidence" value="ECO:0007669"/>
    <property type="project" value="TreeGrafter"/>
</dbReference>
<dbReference type="EC" id="5.1.1.3" evidence="6"/>
<dbReference type="GO" id="GO:0031177">
    <property type="term" value="F:phosphopantetheine binding"/>
    <property type="evidence" value="ECO:0007669"/>
    <property type="project" value="InterPro"/>
</dbReference>
<evidence type="ECO:0000259" key="5">
    <source>
        <dbReference type="PROSITE" id="PS50075"/>
    </source>
</evidence>
<dbReference type="GO" id="GO:0005829">
    <property type="term" value="C:cytosol"/>
    <property type="evidence" value="ECO:0007669"/>
    <property type="project" value="TreeGrafter"/>
</dbReference>
<evidence type="ECO:0000256" key="3">
    <source>
        <dbReference type="ARBA" id="ARBA00022553"/>
    </source>
</evidence>
<dbReference type="PATRIC" id="fig|1173022.3.peg.3431"/>
<dbReference type="Pfam" id="PF00501">
    <property type="entry name" value="AMP-binding"/>
    <property type="match status" value="1"/>
</dbReference>
<dbReference type="InterPro" id="IPR029063">
    <property type="entry name" value="SAM-dependent_MTases_sf"/>
</dbReference>
<reference evidence="6 7" key="1">
    <citation type="submission" date="2012-06" db="EMBL/GenBank/DDBJ databases">
        <title>Finished chromosome of genome of Crinalium epipsammum PCC 9333.</title>
        <authorList>
            <consortium name="US DOE Joint Genome Institute"/>
            <person name="Gugger M."/>
            <person name="Coursin T."/>
            <person name="Rippka R."/>
            <person name="Tandeau De Marsac N."/>
            <person name="Huntemann M."/>
            <person name="Wei C.-L."/>
            <person name="Han J."/>
            <person name="Detter J.C."/>
            <person name="Han C."/>
            <person name="Tapia R."/>
            <person name="Davenport K."/>
            <person name="Daligault H."/>
            <person name="Erkkila T."/>
            <person name="Gu W."/>
            <person name="Munk A.C.C."/>
            <person name="Teshima H."/>
            <person name="Xu Y."/>
            <person name="Chain P."/>
            <person name="Chen A."/>
            <person name="Krypides N."/>
            <person name="Mavromatis K."/>
            <person name="Markowitz V."/>
            <person name="Szeto E."/>
            <person name="Ivanova N."/>
            <person name="Mikhailova N."/>
            <person name="Ovchinnikova G."/>
            <person name="Pagani I."/>
            <person name="Pati A."/>
            <person name="Goodwin L."/>
            <person name="Peters L."/>
            <person name="Pitluck S."/>
            <person name="Woyke T."/>
            <person name="Kerfeld C."/>
        </authorList>
    </citation>
    <scope>NUCLEOTIDE SEQUENCE [LARGE SCALE GENOMIC DNA]</scope>
    <source>
        <strain evidence="6 7">PCC 9333</strain>
    </source>
</reference>
<dbReference type="InterPro" id="IPR023213">
    <property type="entry name" value="CAT-like_dom_sf"/>
</dbReference>
<dbReference type="eggNOG" id="COG1020">
    <property type="taxonomic scope" value="Bacteria"/>
</dbReference>
<name>K9W3K3_9CYAN</name>
<dbReference type="eggNOG" id="COG2226">
    <property type="taxonomic scope" value="Bacteria"/>
</dbReference>
<sequence>MENKNNSGFNLVEFLSQLRSLDIQLIADRNKLRCNAPEGTLTPELHQEISLRKAEIISFLNTANSTVNQNIPSLVPISRNGKLTLSFAQKRLWFLDQLVPNNPFYNVPAALRLTGALNLVVLKKTFNEIVRRHEVLRTNLIVVDGEAVQSIAPSLTISIPVIDLRELPSVARETEAQNAIAQAALQPFNLSTDPLLRVTLLQLDDAEHILLINMHHIISDGWSIGVLIKEIGALYTAYSYSYQNPLPVNGEGAGGGVLPKLPIQYADFAHWQRQWLQGEILENQLAYWRQQLDNISLLNLPTDRPRPPVQSYQGASQRLQLSKSLSEALETLSQQEGVSLFMTLLAAFKILLYRYTQQEDITIGSPIANRNRSETEGLIGFFVNSLVLRTDLSGNPTFREVLQQVREVALGAYAHQDLPFEKLVEELHPERHLNQNPLFQVVFAVQNAPVEALELPNLTLRPQHIDIRTTRFDLEFHLWERASGNGFWVNSSEGISGLIVYNIDVFDEATISRMIGHYQNLLQNIVDNPDKNIAKLDILTESERNQLLFGWNNTQRDYHKNLCVHELFEKQVKQNPDATALVCDKQKITYQELNIRSNQLARYLQKLGVNSEVLVGICVERSIDMVVGILAILKAGGAYLPLDPNYPPERLSFMLDDAQVSILLTQERCLEGLEKLNSQVVCIDKNWKLISQESNKNINNCTKLNNLAYVIYTSGSTGKPKGVEIEHRNLLNLIYWHQQEFEVTSNDRATQVAGVAFDACVWEIFPYITAGASIYFPDNEIRRSPEKLQSWIVDNNITISFLPTPIAEKVLLLDWQQNVALRLLLTGGDKLKSYKGRSHPFKVVNNYGPTENTVVTTSGYLPVDQNSDFPPAIGRPIANTQVYILDSYLQPVPIGVAGELYIAGNGLARGYFNRPDLTAEKFIPHPFTEDLSPSSLLPPPSKARLYKTGDLVRYRADGNIEFLGRIDEQVKIRGYRIELGEIETVLSQHPGVLQTVVNTSEDAIGEKRLIAYVVLDANYSNFPQEIPQQQLQDEQVKQWQMLYEENYQQSANNDDATFNIIGWNSSYTNQPIPAEQMREWVDNQVWQILALQPKRVLEIGCGTGLLLFKIAPHCTEYWATDFSAQSINYIHQQLASIEIPQVKLLQKLATDVEGIPVKSFDAVIINSVVQYFPNIDYLIEVIESAIALVAPGGSIFIGDVRNLPLLQAFHASVQLHQAEPSVTRVQLQQRVQMQIFQETELVIDPALFSALQQRFPQISNVQIQLLRGHHHNELTQFRYNAILHIGSEILPPNRVDEGGLNHHPNEGRIHNPPYQGGQGGSKLLNWSENNLTVAKVHQLLVETKPEITAITHIPNARVIAAVKTAEWLFSTEEFKTVSQIREALQKFDNLGIEPEEFWGLGEQLGYKVEISWSDFSNNEHYDVAFVNQNLPDHINIPSQPTYSSSWRDYTNNPLQAKTARQLIPHLQHHLTQKLPDYMIPSAFVVLESLPLTPNGKIDRRALPLPDLIKPEIAGNYVAPRNQIEERLVKIWCEVLGVKRLGIEDNFFELGGHSLLATQLVSRVRDVFGVELPLRSIFEAPAIAQLSKVVESLKENNPKTQAPALVPISRESRRMKLSSLNKENQKINE</sequence>
<dbReference type="InterPro" id="IPR029058">
    <property type="entry name" value="AB_hydrolase_fold"/>
</dbReference>
<dbReference type="FunFam" id="1.10.1200.10:FF:000005">
    <property type="entry name" value="Nonribosomal peptide synthetase 1"/>
    <property type="match status" value="1"/>
</dbReference>
<dbReference type="SUPFAM" id="SSF53335">
    <property type="entry name" value="S-adenosyl-L-methionine-dependent methyltransferases"/>
    <property type="match status" value="1"/>
</dbReference>
<dbReference type="GO" id="GO:0008610">
    <property type="term" value="P:lipid biosynthetic process"/>
    <property type="evidence" value="ECO:0007669"/>
    <property type="project" value="UniProtKB-ARBA"/>
</dbReference>
<dbReference type="Pfam" id="PF18563">
    <property type="entry name" value="TubC_N"/>
    <property type="match status" value="1"/>
</dbReference>